<dbReference type="Proteomes" id="UP000326759">
    <property type="component" value="Unassembled WGS sequence"/>
</dbReference>
<evidence type="ECO:0000313" key="2">
    <source>
        <dbReference type="EMBL" id="KAB7507945.1"/>
    </source>
</evidence>
<proteinExistence type="predicted"/>
<feature type="transmembrane region" description="Helical" evidence="1">
    <location>
        <begin position="77"/>
        <end position="95"/>
    </location>
</feature>
<dbReference type="EMBL" id="SEYY01000134">
    <property type="protein sequence ID" value="KAB7507945.1"/>
    <property type="molecule type" value="Genomic_DNA"/>
</dbReference>
<protein>
    <recommendedName>
        <fullName evidence="4">Ig-like domain-containing protein</fullName>
    </recommendedName>
</protein>
<evidence type="ECO:0000313" key="3">
    <source>
        <dbReference type="Proteomes" id="UP000326759"/>
    </source>
</evidence>
<keyword evidence="1" id="KW-0812">Transmembrane</keyword>
<name>A0A5N5TP47_9CRUS</name>
<keyword evidence="1" id="KW-0472">Membrane</keyword>
<accession>A0A5N5TP47</accession>
<sequence length="101" mass="11707">MGIEENGLNRRNKWGTEFHYSENRKENWLEIFPLKVEDEGTYKCEITYLARGPVSFELTFEDGSLISNVSLSVAPPFFLFIPAPMIQFCPTLFILKNKLTQ</sequence>
<keyword evidence="3" id="KW-1185">Reference proteome</keyword>
<dbReference type="OrthoDB" id="6106100at2759"/>
<evidence type="ECO:0000256" key="1">
    <source>
        <dbReference type="SAM" id="Phobius"/>
    </source>
</evidence>
<organism evidence="2 3">
    <name type="scientific">Armadillidium nasatum</name>
    <dbReference type="NCBI Taxonomy" id="96803"/>
    <lineage>
        <taxon>Eukaryota</taxon>
        <taxon>Metazoa</taxon>
        <taxon>Ecdysozoa</taxon>
        <taxon>Arthropoda</taxon>
        <taxon>Crustacea</taxon>
        <taxon>Multicrustacea</taxon>
        <taxon>Malacostraca</taxon>
        <taxon>Eumalacostraca</taxon>
        <taxon>Peracarida</taxon>
        <taxon>Isopoda</taxon>
        <taxon>Oniscidea</taxon>
        <taxon>Crinocheta</taxon>
        <taxon>Armadillidiidae</taxon>
        <taxon>Armadillidium</taxon>
    </lineage>
</organism>
<reference evidence="2 3" key="1">
    <citation type="journal article" date="2019" name="PLoS Biol.">
        <title>Sex chromosomes control vertical transmission of feminizing Wolbachia symbionts in an isopod.</title>
        <authorList>
            <person name="Becking T."/>
            <person name="Chebbi M.A."/>
            <person name="Giraud I."/>
            <person name="Moumen B."/>
            <person name="Laverre T."/>
            <person name="Caubet Y."/>
            <person name="Peccoud J."/>
            <person name="Gilbert C."/>
            <person name="Cordaux R."/>
        </authorList>
    </citation>
    <scope>NUCLEOTIDE SEQUENCE [LARGE SCALE GENOMIC DNA]</scope>
    <source>
        <strain evidence="2">ANa2</strain>
        <tissue evidence="2">Whole body excluding digestive tract and cuticle</tissue>
    </source>
</reference>
<comment type="caution">
    <text evidence="2">The sequence shown here is derived from an EMBL/GenBank/DDBJ whole genome shotgun (WGS) entry which is preliminary data.</text>
</comment>
<dbReference type="AlphaFoldDB" id="A0A5N5TP47"/>
<dbReference type="InterPro" id="IPR036179">
    <property type="entry name" value="Ig-like_dom_sf"/>
</dbReference>
<gene>
    <name evidence="2" type="ORF">Anas_01006</name>
</gene>
<keyword evidence="1" id="KW-1133">Transmembrane helix</keyword>
<evidence type="ECO:0008006" key="4">
    <source>
        <dbReference type="Google" id="ProtNLM"/>
    </source>
</evidence>
<dbReference type="SUPFAM" id="SSF48726">
    <property type="entry name" value="Immunoglobulin"/>
    <property type="match status" value="1"/>
</dbReference>